<protein>
    <submittedName>
        <fullName evidence="2">Autophagy protein</fullName>
    </submittedName>
</protein>
<proteinExistence type="predicted"/>
<accession>A0A1B8GEU0</accession>
<evidence type="ECO:0000313" key="2">
    <source>
        <dbReference type="EMBL" id="OBT94337.1"/>
    </source>
</evidence>
<evidence type="ECO:0000313" key="3">
    <source>
        <dbReference type="Proteomes" id="UP000091956"/>
    </source>
</evidence>
<dbReference type="Proteomes" id="UP000091956">
    <property type="component" value="Unassembled WGS sequence"/>
</dbReference>
<sequence>MPCSPQARQLPREPQPCRFNVLVGSTPSGPPISLPSANPLRNRLPHHLPSNLQTHHRRPRPPKPRNVLRAGLLLQSRPPCTFPAHSPFLFLALHPDTSHETERINRLFALLSARSDINHPVCTECTTLLFSSLSSRLSASLCDAFARQLSERGK</sequence>
<dbReference type="EMBL" id="KV460244">
    <property type="protein sequence ID" value="OBT94337.1"/>
    <property type="molecule type" value="Genomic_DNA"/>
</dbReference>
<dbReference type="RefSeq" id="XP_018128070.1">
    <property type="nucleotide sequence ID" value="XM_018277197.2"/>
</dbReference>
<reference evidence="3" key="2">
    <citation type="journal article" date="2018" name="Nat. Commun.">
        <title>Extreme sensitivity to ultraviolet light in the fungal pathogen causing white-nose syndrome of bats.</title>
        <authorList>
            <person name="Palmer J.M."/>
            <person name="Drees K.P."/>
            <person name="Foster J.T."/>
            <person name="Lindner D.L."/>
        </authorList>
    </citation>
    <scope>NUCLEOTIDE SEQUENCE [LARGE SCALE GENOMIC DNA]</scope>
    <source>
        <strain evidence="3">UAMH 10579</strain>
    </source>
</reference>
<dbReference type="GeneID" id="28841150"/>
<keyword evidence="3" id="KW-1185">Reference proteome</keyword>
<dbReference type="STRING" id="342668.A0A1B8GEU0"/>
<feature type="region of interest" description="Disordered" evidence="1">
    <location>
        <begin position="28"/>
        <end position="64"/>
    </location>
</feature>
<name>A0A1B8GEU0_9PEZI</name>
<feature type="compositionally biased region" description="Basic residues" evidence="1">
    <location>
        <begin position="54"/>
        <end position="63"/>
    </location>
</feature>
<evidence type="ECO:0000256" key="1">
    <source>
        <dbReference type="SAM" id="MobiDB-lite"/>
    </source>
</evidence>
<dbReference type="AlphaFoldDB" id="A0A1B8GEU0"/>
<reference evidence="2 3" key="1">
    <citation type="submission" date="2016-03" db="EMBL/GenBank/DDBJ databases">
        <title>Comparative genomics of Pseudogymnoascus destructans, the fungus causing white-nose syndrome of bats.</title>
        <authorList>
            <person name="Palmer J.M."/>
            <person name="Drees K.P."/>
            <person name="Foster J.T."/>
            <person name="Lindner D.L."/>
        </authorList>
    </citation>
    <scope>NUCLEOTIDE SEQUENCE [LARGE SCALE GENOMIC DNA]</scope>
    <source>
        <strain evidence="2 3">UAMH 10579</strain>
    </source>
</reference>
<gene>
    <name evidence="2" type="primary">ATG6_2</name>
    <name evidence="2" type="ORF">VE01_07764</name>
</gene>
<organism evidence="2 3">
    <name type="scientific">Pseudogymnoascus verrucosus</name>
    <dbReference type="NCBI Taxonomy" id="342668"/>
    <lineage>
        <taxon>Eukaryota</taxon>
        <taxon>Fungi</taxon>
        <taxon>Dikarya</taxon>
        <taxon>Ascomycota</taxon>
        <taxon>Pezizomycotina</taxon>
        <taxon>Leotiomycetes</taxon>
        <taxon>Thelebolales</taxon>
        <taxon>Thelebolaceae</taxon>
        <taxon>Pseudogymnoascus</taxon>
    </lineage>
</organism>